<dbReference type="InterPro" id="IPR032697">
    <property type="entry name" value="SQ_cyclase_N"/>
</dbReference>
<dbReference type="InterPro" id="IPR008930">
    <property type="entry name" value="Terpenoid_cyclase/PrenylTrfase"/>
</dbReference>
<dbReference type="Pfam" id="PF13249">
    <property type="entry name" value="SQHop_cyclase_N"/>
    <property type="match status" value="1"/>
</dbReference>
<evidence type="ECO:0000256" key="4">
    <source>
        <dbReference type="ARBA" id="ARBA00022955"/>
    </source>
</evidence>
<evidence type="ECO:0000259" key="9">
    <source>
        <dbReference type="Pfam" id="PF13243"/>
    </source>
</evidence>
<evidence type="ECO:0000256" key="3">
    <source>
        <dbReference type="ARBA" id="ARBA00022737"/>
    </source>
</evidence>
<evidence type="ECO:0000256" key="6">
    <source>
        <dbReference type="ARBA" id="ARBA00023235"/>
    </source>
</evidence>
<feature type="region of interest" description="Disordered" evidence="8">
    <location>
        <begin position="1"/>
        <end position="27"/>
    </location>
</feature>
<dbReference type="SUPFAM" id="SSF48239">
    <property type="entry name" value="Terpenoid cyclases/Protein prenyltransferases"/>
    <property type="match status" value="2"/>
</dbReference>
<dbReference type="Proteomes" id="UP000738349">
    <property type="component" value="Unassembled WGS sequence"/>
</dbReference>
<feature type="domain" description="Squalene cyclase C-terminal" evidence="9">
    <location>
        <begin position="393"/>
        <end position="721"/>
    </location>
</feature>
<dbReference type="PANTHER" id="PTHR11764">
    <property type="entry name" value="TERPENE CYCLASE/MUTASE FAMILY MEMBER"/>
    <property type="match status" value="1"/>
</dbReference>
<dbReference type="EC" id="5.4.99.-" evidence="7"/>
<protein>
    <recommendedName>
        <fullName evidence="7">Terpene cyclase/mutase family member</fullName>
        <ecNumber evidence="7">5.4.99.-</ecNumber>
    </recommendedName>
</protein>
<dbReference type="InterPro" id="IPR018333">
    <property type="entry name" value="Squalene_cyclase"/>
</dbReference>
<dbReference type="InterPro" id="IPR002365">
    <property type="entry name" value="Terpene_synthase_CS"/>
</dbReference>
<evidence type="ECO:0000256" key="2">
    <source>
        <dbReference type="ARBA" id="ARBA00022516"/>
    </source>
</evidence>
<keyword evidence="6 7" id="KW-0413">Isomerase</keyword>
<proteinExistence type="inferred from homology"/>
<dbReference type="EMBL" id="JAGMUV010000004">
    <property type="protein sequence ID" value="KAH7161111.1"/>
    <property type="molecule type" value="Genomic_DNA"/>
</dbReference>
<keyword evidence="3" id="KW-0677">Repeat</keyword>
<dbReference type="FunFam" id="1.50.10.20:FF:000003">
    <property type="entry name" value="Terpene cyclase/mutase family member"/>
    <property type="match status" value="1"/>
</dbReference>
<keyword evidence="2" id="KW-0444">Lipid biosynthesis</keyword>
<dbReference type="CDD" id="cd02892">
    <property type="entry name" value="SQCY_1"/>
    <property type="match status" value="1"/>
</dbReference>
<organism evidence="11 12">
    <name type="scientific">Dactylonectria macrodidyma</name>
    <dbReference type="NCBI Taxonomy" id="307937"/>
    <lineage>
        <taxon>Eukaryota</taxon>
        <taxon>Fungi</taxon>
        <taxon>Dikarya</taxon>
        <taxon>Ascomycota</taxon>
        <taxon>Pezizomycotina</taxon>
        <taxon>Sordariomycetes</taxon>
        <taxon>Hypocreomycetidae</taxon>
        <taxon>Hypocreales</taxon>
        <taxon>Nectriaceae</taxon>
        <taxon>Dactylonectria</taxon>
    </lineage>
</organism>
<dbReference type="Gene3D" id="1.50.10.20">
    <property type="match status" value="2"/>
</dbReference>
<dbReference type="GO" id="GO:0000250">
    <property type="term" value="F:lanosterol synthase activity"/>
    <property type="evidence" value="ECO:0007669"/>
    <property type="project" value="UniProtKB-ARBA"/>
</dbReference>
<feature type="domain" description="Squalene cyclase N-terminal" evidence="10">
    <location>
        <begin position="91"/>
        <end position="344"/>
    </location>
</feature>
<reference evidence="11" key="1">
    <citation type="journal article" date="2021" name="Nat. Commun.">
        <title>Genetic determinants of endophytism in the Arabidopsis root mycobiome.</title>
        <authorList>
            <person name="Mesny F."/>
            <person name="Miyauchi S."/>
            <person name="Thiergart T."/>
            <person name="Pickel B."/>
            <person name="Atanasova L."/>
            <person name="Karlsson M."/>
            <person name="Huettel B."/>
            <person name="Barry K.W."/>
            <person name="Haridas S."/>
            <person name="Chen C."/>
            <person name="Bauer D."/>
            <person name="Andreopoulos W."/>
            <person name="Pangilinan J."/>
            <person name="LaButti K."/>
            <person name="Riley R."/>
            <person name="Lipzen A."/>
            <person name="Clum A."/>
            <person name="Drula E."/>
            <person name="Henrissat B."/>
            <person name="Kohler A."/>
            <person name="Grigoriev I.V."/>
            <person name="Martin F.M."/>
            <person name="Hacquard S."/>
        </authorList>
    </citation>
    <scope>NUCLEOTIDE SEQUENCE</scope>
    <source>
        <strain evidence="11">MPI-CAGE-AT-0147</strain>
    </source>
</reference>
<evidence type="ECO:0000313" key="11">
    <source>
        <dbReference type="EMBL" id="KAH7161111.1"/>
    </source>
</evidence>
<keyword evidence="12" id="KW-1185">Reference proteome</keyword>
<sequence length="735" mass="84315">MGNYHEKALDSSFRPSKKPPRREKTDLSRWRLRDYDSRHTWHYLTDEDAVQKWPQSHAEKYYLDLPLNLPSLAQATTPLDAARNGLTYYEKLQLPSGHWGCESGGPMVFSVGIIIALFVTNTPIPEPVQVELKRYLITLADPVEGGWGLHTTGESTICGTIINYCVLRILGMDPNDPILIRARSFVHEHGGATHSSIWGKFWLAVLGVLDWDIVNPMPPELWLLPDWVPFAPWRFYAEMRLASQPMSYLYSKRWSYGGELVHELRRELLVDPYHETDWEAHRNSISAADCKQPHSIILDCASWVFVKIWKPYLRPNFLKKKAESWVSQLIDMQDRNTDYADIAATDAPMNTIICYFRDGPNSVSFKRHLERLQEFLWMTPDGMLINSTNGSQSWDTAFSVQAACHAGLHREERWRDMLLKAYHFLERQQVRENCISQDTCYRQPRKGGWAFSNKDQGFVVSDCIAEALKAIIMLEKTAEFPKIFDDQRIFDAVDTMMLYQNKTGGVSAFEARRGGEYLELLNLSDIFAKHMVEYDYPECTSSCVTALALFRQYWPMYRKQDIDLFIQRGVSWIKKAQKADGSWYGSWGICFTYGTMFALEALACVGEEYRTSGSARKACQFLISKQREDGGWSEDFKSCETGEYHENPSGSLVAQTAWAIIGLVEAKYPDPKPLARAAGYLMSRQQANGEWPTEAIPGSFHSFCTFSYPNYKFHFTIKALGLLATRYPDLKVPRP</sequence>
<dbReference type="PROSITE" id="PS01074">
    <property type="entry name" value="TERPENE_SYNTHASES"/>
    <property type="match status" value="1"/>
</dbReference>
<dbReference type="GO" id="GO:0005811">
    <property type="term" value="C:lipid droplet"/>
    <property type="evidence" value="ECO:0007669"/>
    <property type="project" value="InterPro"/>
</dbReference>
<gene>
    <name evidence="11" type="ORF">EDB81DRAFT_714238</name>
</gene>
<dbReference type="OrthoDB" id="21502at2759"/>
<dbReference type="Pfam" id="PF13243">
    <property type="entry name" value="SQHop_cyclase_C"/>
    <property type="match status" value="1"/>
</dbReference>
<dbReference type="GO" id="GO:0006696">
    <property type="term" value="P:ergosterol biosynthetic process"/>
    <property type="evidence" value="ECO:0007669"/>
    <property type="project" value="TreeGrafter"/>
</dbReference>
<name>A0A9P9JGZ3_9HYPO</name>
<evidence type="ECO:0000313" key="12">
    <source>
        <dbReference type="Proteomes" id="UP000738349"/>
    </source>
</evidence>
<dbReference type="NCBIfam" id="TIGR01787">
    <property type="entry name" value="squalene_cyclas"/>
    <property type="match status" value="1"/>
</dbReference>
<evidence type="ECO:0000256" key="8">
    <source>
        <dbReference type="SAM" id="MobiDB-lite"/>
    </source>
</evidence>
<evidence type="ECO:0000256" key="1">
    <source>
        <dbReference type="ARBA" id="ARBA00009755"/>
    </source>
</evidence>
<dbReference type="InterPro" id="IPR032696">
    <property type="entry name" value="SQ_cyclase_C"/>
</dbReference>
<dbReference type="Gene3D" id="6.20.120.20">
    <property type="match status" value="1"/>
</dbReference>
<accession>A0A9P9JGZ3</accession>
<evidence type="ECO:0000256" key="5">
    <source>
        <dbReference type="ARBA" id="ARBA00023098"/>
    </source>
</evidence>
<evidence type="ECO:0000256" key="7">
    <source>
        <dbReference type="RuleBase" id="RU362003"/>
    </source>
</evidence>
<comment type="similarity">
    <text evidence="1 7">Belongs to the terpene cyclase/mutase family.</text>
</comment>
<evidence type="ECO:0000259" key="10">
    <source>
        <dbReference type="Pfam" id="PF13249"/>
    </source>
</evidence>
<keyword evidence="5" id="KW-0443">Lipid metabolism</keyword>
<comment type="caution">
    <text evidence="11">The sequence shown here is derived from an EMBL/GenBank/DDBJ whole genome shotgun (WGS) entry which is preliminary data.</text>
</comment>
<dbReference type="SFLD" id="SFLDG01016">
    <property type="entry name" value="Prenyltransferase_Like_2"/>
    <property type="match status" value="1"/>
</dbReference>
<dbReference type="AlphaFoldDB" id="A0A9P9JGZ3"/>
<dbReference type="GO" id="GO:0016104">
    <property type="term" value="P:triterpenoid biosynthetic process"/>
    <property type="evidence" value="ECO:0007669"/>
    <property type="project" value="InterPro"/>
</dbReference>
<keyword evidence="4" id="KW-0752">Steroid biosynthesis</keyword>
<dbReference type="PANTHER" id="PTHR11764:SF20">
    <property type="entry name" value="LANOSTEROL SYNTHASE"/>
    <property type="match status" value="1"/>
</dbReference>